<evidence type="ECO:0000313" key="1">
    <source>
        <dbReference type="EMBL" id="KAK7959424.1"/>
    </source>
</evidence>
<comment type="caution">
    <text evidence="1">The sequence shown here is derived from an EMBL/GenBank/DDBJ whole genome shotgun (WGS) entry which is preliminary data.</text>
</comment>
<accession>A0ABR1QNQ0</accession>
<dbReference type="EMBL" id="JAQQWE010000003">
    <property type="protein sequence ID" value="KAK7959424.1"/>
    <property type="molecule type" value="Genomic_DNA"/>
</dbReference>
<organism evidence="1 2">
    <name type="scientific">Apiospora aurea</name>
    <dbReference type="NCBI Taxonomy" id="335848"/>
    <lineage>
        <taxon>Eukaryota</taxon>
        <taxon>Fungi</taxon>
        <taxon>Dikarya</taxon>
        <taxon>Ascomycota</taxon>
        <taxon>Pezizomycotina</taxon>
        <taxon>Sordariomycetes</taxon>
        <taxon>Xylariomycetidae</taxon>
        <taxon>Amphisphaeriales</taxon>
        <taxon>Apiosporaceae</taxon>
        <taxon>Apiospora</taxon>
    </lineage>
</organism>
<evidence type="ECO:0000313" key="2">
    <source>
        <dbReference type="Proteomes" id="UP001391051"/>
    </source>
</evidence>
<proteinExistence type="predicted"/>
<sequence length="60" mass="6955">MSSTAALARNAGLDVYLRHLANPPESFMIHVEFLAGYIDFHPWYAPLWHRTRAVDFRIVI</sequence>
<name>A0ABR1QNQ0_9PEZI</name>
<keyword evidence="2" id="KW-1185">Reference proteome</keyword>
<reference evidence="1 2" key="1">
    <citation type="submission" date="2023-01" db="EMBL/GenBank/DDBJ databases">
        <title>Analysis of 21 Apiospora genomes using comparative genomics revels a genus with tremendous synthesis potential of carbohydrate active enzymes and secondary metabolites.</title>
        <authorList>
            <person name="Sorensen T."/>
        </authorList>
    </citation>
    <scope>NUCLEOTIDE SEQUENCE [LARGE SCALE GENOMIC DNA]</scope>
    <source>
        <strain evidence="1 2">CBS 24483</strain>
    </source>
</reference>
<dbReference type="Proteomes" id="UP001391051">
    <property type="component" value="Unassembled WGS sequence"/>
</dbReference>
<dbReference type="GeneID" id="92073562"/>
<protein>
    <submittedName>
        <fullName evidence="1">Uncharacterized protein</fullName>
    </submittedName>
</protein>
<gene>
    <name evidence="1" type="ORF">PG986_004278</name>
</gene>
<dbReference type="RefSeq" id="XP_066703127.1">
    <property type="nucleotide sequence ID" value="XM_066840500.1"/>
</dbReference>